<keyword evidence="2" id="KW-1185">Reference proteome</keyword>
<protein>
    <submittedName>
        <fullName evidence="1">Uncharacterized protein</fullName>
    </submittedName>
</protein>
<evidence type="ECO:0000313" key="1">
    <source>
        <dbReference type="EMBL" id="EXJ15722.1"/>
    </source>
</evidence>
<dbReference type="RefSeq" id="WP_043751966.1">
    <property type="nucleotide sequence ID" value="NZ_AONC01000022.1"/>
</dbReference>
<gene>
    <name evidence="1" type="ORF">D779_1110</name>
</gene>
<dbReference type="AlphaFoldDB" id="W9VI45"/>
<dbReference type="Proteomes" id="UP000019460">
    <property type="component" value="Unassembled WGS sequence"/>
</dbReference>
<organism evidence="1 2">
    <name type="scientific">Imhoffiella purpurea</name>
    <dbReference type="NCBI Taxonomy" id="1249627"/>
    <lineage>
        <taxon>Bacteria</taxon>
        <taxon>Pseudomonadati</taxon>
        <taxon>Pseudomonadota</taxon>
        <taxon>Gammaproteobacteria</taxon>
        <taxon>Chromatiales</taxon>
        <taxon>Chromatiaceae</taxon>
        <taxon>Imhoffiella</taxon>
    </lineage>
</organism>
<dbReference type="OrthoDB" id="5624898at2"/>
<dbReference type="eggNOG" id="ENOG50310NU">
    <property type="taxonomic scope" value="Bacteria"/>
</dbReference>
<proteinExistence type="predicted"/>
<sequence length="151" mass="16751">MATIDNDQELRAALDQLSPEQQRRLGCRFAENVMRLSRDERVNRAIATGMREDAAPDEIEDAFRAAKAYTVKTYTECGKDTDWLAQADHFVAAAAAAALTPDALMAERQNRAWKAAVQARMAVNCAMMEDEIASEHEEAGHQHRIAGEFLG</sequence>
<accession>W9VI45</accession>
<comment type="caution">
    <text evidence="1">The sequence shown here is derived from an EMBL/GenBank/DDBJ whole genome shotgun (WGS) entry which is preliminary data.</text>
</comment>
<evidence type="ECO:0000313" key="2">
    <source>
        <dbReference type="Proteomes" id="UP000019460"/>
    </source>
</evidence>
<dbReference type="EMBL" id="AONC01000022">
    <property type="protein sequence ID" value="EXJ15722.1"/>
    <property type="molecule type" value="Genomic_DNA"/>
</dbReference>
<reference evidence="1 2" key="1">
    <citation type="submission" date="2012-11" db="EMBL/GenBank/DDBJ databases">
        <title>Genome assembly of Thiorhodococcus sp. AK35.</title>
        <authorList>
            <person name="Nupur N."/>
            <person name="Khatri I."/>
            <person name="Subramanian S."/>
            <person name="Pinnaka A."/>
        </authorList>
    </citation>
    <scope>NUCLEOTIDE SEQUENCE [LARGE SCALE GENOMIC DNA]</scope>
    <source>
        <strain evidence="1 2">AK35</strain>
    </source>
</reference>
<name>W9VI45_9GAMM</name>